<organism evidence="2 3">
    <name type="scientific">Pelagimonas varians</name>
    <dbReference type="NCBI Taxonomy" id="696760"/>
    <lineage>
        <taxon>Bacteria</taxon>
        <taxon>Pseudomonadati</taxon>
        <taxon>Pseudomonadota</taxon>
        <taxon>Alphaproteobacteria</taxon>
        <taxon>Rhodobacterales</taxon>
        <taxon>Roseobacteraceae</taxon>
        <taxon>Pelagimonas</taxon>
    </lineage>
</organism>
<dbReference type="RefSeq" id="WP_141468035.1">
    <property type="nucleotide sequence ID" value="NZ_FXYH01000006.1"/>
</dbReference>
<evidence type="ECO:0000256" key="1">
    <source>
        <dbReference type="SAM" id="Phobius"/>
    </source>
</evidence>
<evidence type="ECO:0000313" key="3">
    <source>
        <dbReference type="Proteomes" id="UP000220836"/>
    </source>
</evidence>
<keyword evidence="1" id="KW-0472">Membrane</keyword>
<dbReference type="EMBL" id="FXYH01000006">
    <property type="protein sequence ID" value="SMX40488.1"/>
    <property type="molecule type" value="Genomic_DNA"/>
</dbReference>
<dbReference type="AlphaFoldDB" id="A0A238KCB8"/>
<keyword evidence="1" id="KW-0812">Transmembrane</keyword>
<dbReference type="Proteomes" id="UP000220836">
    <property type="component" value="Unassembled WGS sequence"/>
</dbReference>
<evidence type="ECO:0000313" key="2">
    <source>
        <dbReference type="EMBL" id="SMX40488.1"/>
    </source>
</evidence>
<feature type="transmembrane region" description="Helical" evidence="1">
    <location>
        <begin position="12"/>
        <end position="31"/>
    </location>
</feature>
<keyword evidence="1" id="KW-1133">Transmembrane helix</keyword>
<proteinExistence type="predicted"/>
<keyword evidence="3" id="KW-1185">Reference proteome</keyword>
<feature type="transmembrane region" description="Helical" evidence="1">
    <location>
        <begin position="37"/>
        <end position="57"/>
    </location>
</feature>
<protein>
    <submittedName>
        <fullName evidence="2">Uncharacterized protein</fullName>
    </submittedName>
</protein>
<reference evidence="2 3" key="1">
    <citation type="submission" date="2017-05" db="EMBL/GenBank/DDBJ databases">
        <authorList>
            <person name="Song R."/>
            <person name="Chenine A.L."/>
            <person name="Ruprecht R.M."/>
        </authorList>
    </citation>
    <scope>NUCLEOTIDE SEQUENCE [LARGE SCALE GENOMIC DNA]</scope>
    <source>
        <strain evidence="2 3">CECT 8663</strain>
    </source>
</reference>
<name>A0A238KCB8_9RHOB</name>
<accession>A0A238KCB8</accession>
<sequence length="59" mass="6106">MTSTTNTPSYEKWAYLIAAALLGLLAVNTLVFGLAGLAMTALVLVPVVFIVLLIITVGG</sequence>
<gene>
    <name evidence="2" type="ORF">PEV8663_02018</name>
</gene>